<organism evidence="3 4">
    <name type="scientific">Armatimonas rosea</name>
    <dbReference type="NCBI Taxonomy" id="685828"/>
    <lineage>
        <taxon>Bacteria</taxon>
        <taxon>Bacillati</taxon>
        <taxon>Armatimonadota</taxon>
        <taxon>Armatimonadia</taxon>
        <taxon>Armatimonadales</taxon>
        <taxon>Armatimonadaceae</taxon>
        <taxon>Armatimonas</taxon>
    </lineage>
</organism>
<feature type="domain" description="YcxB-like C-terminal" evidence="2">
    <location>
        <begin position="101"/>
        <end position="157"/>
    </location>
</feature>
<name>A0A7W9STV2_ARMRO</name>
<keyword evidence="1" id="KW-0812">Transmembrane</keyword>
<dbReference type="Proteomes" id="UP000520814">
    <property type="component" value="Unassembled WGS sequence"/>
</dbReference>
<accession>A0A7W9STV2</accession>
<protein>
    <recommendedName>
        <fullName evidence="2">YcxB-like C-terminal domain-containing protein</fullName>
    </recommendedName>
</protein>
<keyword evidence="4" id="KW-1185">Reference proteome</keyword>
<reference evidence="3 4" key="1">
    <citation type="submission" date="2020-08" db="EMBL/GenBank/DDBJ databases">
        <title>Genomic Encyclopedia of Type Strains, Phase IV (KMG-IV): sequencing the most valuable type-strain genomes for metagenomic binning, comparative biology and taxonomic classification.</title>
        <authorList>
            <person name="Goeker M."/>
        </authorList>
    </citation>
    <scope>NUCLEOTIDE SEQUENCE [LARGE SCALE GENOMIC DNA]</scope>
    <source>
        <strain evidence="3 4">DSM 23562</strain>
    </source>
</reference>
<evidence type="ECO:0000313" key="3">
    <source>
        <dbReference type="EMBL" id="MBB6052104.1"/>
    </source>
</evidence>
<evidence type="ECO:0000313" key="4">
    <source>
        <dbReference type="Proteomes" id="UP000520814"/>
    </source>
</evidence>
<dbReference type="AlphaFoldDB" id="A0A7W9STV2"/>
<dbReference type="RefSeq" id="WP_184200504.1">
    <property type="nucleotide sequence ID" value="NZ_JACHGW010000004.1"/>
</dbReference>
<evidence type="ECO:0000256" key="1">
    <source>
        <dbReference type="SAM" id="Phobius"/>
    </source>
</evidence>
<keyword evidence="1" id="KW-0472">Membrane</keyword>
<proteinExistence type="predicted"/>
<feature type="transmembrane region" description="Helical" evidence="1">
    <location>
        <begin position="33"/>
        <end position="52"/>
    </location>
</feature>
<sequence length="197" mass="22766">MTVHYDLNEDDWLTMNLHYMEQSGLIEKNQKRYRMLITLCAVEVVACLLIKWYLPALFFASVGGALLFNLTRIPGLLRKQIQRQTNQGDFRALFGHYELALTPQGIKTKGPISENLYYWSAVEQLIETETHFFIQFSSAVRITIPKRAFATQTHGAEFLKLAEHYRQNVTGTPIPTMQRGAWWTQGSQVVEAQQQRQ</sequence>
<gene>
    <name evidence="3" type="ORF">HNQ39_003925</name>
</gene>
<dbReference type="InterPro" id="IPR025588">
    <property type="entry name" value="YcxB-like_C"/>
</dbReference>
<evidence type="ECO:0000259" key="2">
    <source>
        <dbReference type="Pfam" id="PF14317"/>
    </source>
</evidence>
<comment type="caution">
    <text evidence="3">The sequence shown here is derived from an EMBL/GenBank/DDBJ whole genome shotgun (WGS) entry which is preliminary data.</text>
</comment>
<keyword evidence="1" id="KW-1133">Transmembrane helix</keyword>
<dbReference type="Pfam" id="PF14317">
    <property type="entry name" value="YcxB"/>
    <property type="match status" value="1"/>
</dbReference>
<dbReference type="EMBL" id="JACHGW010000004">
    <property type="protein sequence ID" value="MBB6052104.1"/>
    <property type="molecule type" value="Genomic_DNA"/>
</dbReference>